<sequence>MSNFIKISSAWLTVVVSSLGTAAYITWLASAKATAIETAQRDIISLQDSDKQQSAILNRLDERTVLILESLKSLARK</sequence>
<reference evidence="1" key="1">
    <citation type="submission" date="2020-04" db="EMBL/GenBank/DDBJ databases">
        <authorList>
            <person name="Chiriac C."/>
            <person name="Salcher M."/>
            <person name="Ghai R."/>
            <person name="Kavagutti S V."/>
        </authorList>
    </citation>
    <scope>NUCLEOTIDE SEQUENCE</scope>
</reference>
<proteinExistence type="predicted"/>
<accession>A0A6J5N7W3</accession>
<organism evidence="1">
    <name type="scientific">uncultured Caudovirales phage</name>
    <dbReference type="NCBI Taxonomy" id="2100421"/>
    <lineage>
        <taxon>Viruses</taxon>
        <taxon>Duplodnaviria</taxon>
        <taxon>Heunggongvirae</taxon>
        <taxon>Uroviricota</taxon>
        <taxon>Caudoviricetes</taxon>
        <taxon>Peduoviridae</taxon>
        <taxon>Maltschvirus</taxon>
        <taxon>Maltschvirus maltsch</taxon>
    </lineage>
</organism>
<protein>
    <submittedName>
        <fullName evidence="1">Uncharacterized protein</fullName>
    </submittedName>
</protein>
<name>A0A6J5N7W3_9CAUD</name>
<evidence type="ECO:0000313" key="1">
    <source>
        <dbReference type="EMBL" id="CAB4155730.1"/>
    </source>
</evidence>
<gene>
    <name evidence="1" type="ORF">UFOVP674_28</name>
</gene>
<dbReference type="EMBL" id="LR796630">
    <property type="protein sequence ID" value="CAB4155730.1"/>
    <property type="molecule type" value="Genomic_DNA"/>
</dbReference>